<dbReference type="RefSeq" id="WP_284364063.1">
    <property type="nucleotide sequence ID" value="NZ_BSNI01000002.1"/>
</dbReference>
<dbReference type="PIRSF" id="PIRSF002825">
    <property type="entry name" value="CfbpA"/>
    <property type="match status" value="1"/>
</dbReference>
<evidence type="ECO:0000313" key="4">
    <source>
        <dbReference type="EMBL" id="GLQ17711.1"/>
    </source>
</evidence>
<reference evidence="4" key="1">
    <citation type="journal article" date="2014" name="Int. J. Syst. Evol. Microbiol.">
        <title>Complete genome of a new Firmicutes species belonging to the dominant human colonic microbiota ('Ruminococcus bicirculans') reveals two chromosomes and a selective capacity to utilize plant glucans.</title>
        <authorList>
            <consortium name="NISC Comparative Sequencing Program"/>
            <person name="Wegmann U."/>
            <person name="Louis P."/>
            <person name="Goesmann A."/>
            <person name="Henrissat B."/>
            <person name="Duncan S.H."/>
            <person name="Flint H.J."/>
        </authorList>
    </citation>
    <scope>NUCLEOTIDE SEQUENCE</scope>
    <source>
        <strain evidence="4">NBRC 107169</strain>
    </source>
</reference>
<comment type="similarity">
    <text evidence="1">Belongs to the bacterial solute-binding protein 1 family.</text>
</comment>
<dbReference type="SUPFAM" id="SSF53850">
    <property type="entry name" value="Periplasmic binding protein-like II"/>
    <property type="match status" value="1"/>
</dbReference>
<dbReference type="PANTHER" id="PTHR30006:SF15">
    <property type="entry name" value="IRON-UTILIZATION PERIPLASMIC PROTEIN"/>
    <property type="match status" value="1"/>
</dbReference>
<dbReference type="PANTHER" id="PTHR30006">
    <property type="entry name" value="THIAMINE-BINDING PERIPLASMIC PROTEIN-RELATED"/>
    <property type="match status" value="1"/>
</dbReference>
<keyword evidence="5" id="KW-1185">Reference proteome</keyword>
<dbReference type="Proteomes" id="UP001161405">
    <property type="component" value="Unassembled WGS sequence"/>
</dbReference>
<name>A0ABQ5UR21_9HYPH</name>
<sequence length="343" mass="37213">MNLSKSLAATLIAGSSFFGAAAVAEEINVYSYRQPELLKPLTDAFEAETGIKANVLFAKNGLVDRLGSEGENSPADVLLTVDVGRLDAMKQAGIWQAIPTDITAKIPGEFVDPDGAWAALSLRARIFYVSKDRVSDEELSYADLANPKWQGRVCTRSGQHAYNIGLIAAQIANEGEEATKTWLEGVRDNLARKPTGNDRAQVKAIFSGECDISIGNTYYMGKMVTNDKEPEQKEWAASVRLVFPGAAQNKTHVNISGVGLAKHAPNLDGAKKFIQFLLSEKAQSIYAETNFEYPVLPGVEASDLVKGWGELKADDLSLAEIADKRDEASKLVDEVKFDEGPQN</sequence>
<evidence type="ECO:0000256" key="3">
    <source>
        <dbReference type="SAM" id="SignalP"/>
    </source>
</evidence>
<dbReference type="Gene3D" id="3.40.190.10">
    <property type="entry name" value="Periplasmic binding protein-like II"/>
    <property type="match status" value="2"/>
</dbReference>
<protein>
    <submittedName>
        <fullName evidence="4">Iron ABC transporter substrate-binding protein</fullName>
    </submittedName>
</protein>
<dbReference type="EMBL" id="BSNI01000002">
    <property type="protein sequence ID" value="GLQ17711.1"/>
    <property type="molecule type" value="Genomic_DNA"/>
</dbReference>
<organism evidence="4 5">
    <name type="scientific">Maritalea porphyrae</name>
    <dbReference type="NCBI Taxonomy" id="880732"/>
    <lineage>
        <taxon>Bacteria</taxon>
        <taxon>Pseudomonadati</taxon>
        <taxon>Pseudomonadota</taxon>
        <taxon>Alphaproteobacteria</taxon>
        <taxon>Hyphomicrobiales</taxon>
        <taxon>Devosiaceae</taxon>
        <taxon>Maritalea</taxon>
    </lineage>
</organism>
<accession>A0ABQ5UR21</accession>
<evidence type="ECO:0000313" key="5">
    <source>
        <dbReference type="Proteomes" id="UP001161405"/>
    </source>
</evidence>
<comment type="caution">
    <text evidence="4">The sequence shown here is derived from an EMBL/GenBank/DDBJ whole genome shotgun (WGS) entry which is preliminary data.</text>
</comment>
<feature type="chain" id="PRO_5046573536" evidence="3">
    <location>
        <begin position="21"/>
        <end position="343"/>
    </location>
</feature>
<feature type="signal peptide" evidence="3">
    <location>
        <begin position="1"/>
        <end position="20"/>
    </location>
</feature>
<dbReference type="Pfam" id="PF13343">
    <property type="entry name" value="SBP_bac_6"/>
    <property type="match status" value="1"/>
</dbReference>
<gene>
    <name evidence="4" type="ORF">GCM10007879_19600</name>
</gene>
<evidence type="ECO:0000256" key="2">
    <source>
        <dbReference type="ARBA" id="ARBA00022729"/>
    </source>
</evidence>
<reference evidence="4" key="2">
    <citation type="submission" date="2023-01" db="EMBL/GenBank/DDBJ databases">
        <title>Draft genome sequence of Maritalea porphyrae strain NBRC 107169.</title>
        <authorList>
            <person name="Sun Q."/>
            <person name="Mori K."/>
        </authorList>
    </citation>
    <scope>NUCLEOTIDE SEQUENCE</scope>
    <source>
        <strain evidence="4">NBRC 107169</strain>
    </source>
</reference>
<proteinExistence type="inferred from homology"/>
<dbReference type="InterPro" id="IPR026045">
    <property type="entry name" value="Ferric-bd"/>
</dbReference>
<keyword evidence="2 3" id="KW-0732">Signal</keyword>
<evidence type="ECO:0000256" key="1">
    <source>
        <dbReference type="ARBA" id="ARBA00008520"/>
    </source>
</evidence>